<proteinExistence type="predicted"/>
<protein>
    <recommendedName>
        <fullName evidence="3">Glycosyltransferase family 2 protein</fullName>
    </recommendedName>
</protein>
<evidence type="ECO:0008006" key="3">
    <source>
        <dbReference type="Google" id="ProtNLM"/>
    </source>
</evidence>
<evidence type="ECO:0000313" key="1">
    <source>
        <dbReference type="EMBL" id="HFB54535.1"/>
    </source>
</evidence>
<reference evidence="1" key="1">
    <citation type="journal article" date="2020" name="mSystems">
        <title>Genome- and Community-Level Interaction Insights into Carbon Utilization and Element Cycling Functions of Hydrothermarchaeota in Hydrothermal Sediment.</title>
        <authorList>
            <person name="Zhou Z."/>
            <person name="Liu Y."/>
            <person name="Xu W."/>
            <person name="Pan J."/>
            <person name="Luo Z.H."/>
            <person name="Li M."/>
        </authorList>
    </citation>
    <scope>NUCLEOTIDE SEQUENCE [LARGE SCALE GENOMIC DNA]</scope>
    <source>
        <strain evidence="1">HyVt-489</strain>
    </source>
</reference>
<evidence type="ECO:0000313" key="2">
    <source>
        <dbReference type="Proteomes" id="UP000886042"/>
    </source>
</evidence>
<organism evidence="1 2">
    <name type="scientific">Hellea balneolensis</name>
    <dbReference type="NCBI Taxonomy" id="287478"/>
    <lineage>
        <taxon>Bacteria</taxon>
        <taxon>Pseudomonadati</taxon>
        <taxon>Pseudomonadota</taxon>
        <taxon>Alphaproteobacteria</taxon>
        <taxon>Maricaulales</taxon>
        <taxon>Robiginitomaculaceae</taxon>
        <taxon>Hellea</taxon>
    </lineage>
</organism>
<sequence>MDNGTLAVIYPQGSLGLGMLSWHGHASLDAALQSYAKEDFFSLFDECMLFAPEADKKVIATAQQYPIRIESAPDNKGILAGMTEIAERLTTDYIFFTENDCPLVESHESARQQITTALELLHRGRACMARMRHTRQFGETFGTYDKYLRYFPTPDSFPARIRRTLRPAKAKRLCGTSIYVEDHPDQKFPKHITKAENNFYLVDAAVMPWTNQSILVQRKFFLNTIIPYCTSAPLRRTINGFRNLEIELNQSRFWTQSGWKIACGTGLLTHKREDDRGY</sequence>
<dbReference type="Proteomes" id="UP000886042">
    <property type="component" value="Unassembled WGS sequence"/>
</dbReference>
<dbReference type="AlphaFoldDB" id="A0A7C3GCP3"/>
<gene>
    <name evidence="1" type="ORF">ENJ46_01305</name>
</gene>
<dbReference type="EMBL" id="DRMN01000090">
    <property type="protein sequence ID" value="HFB54535.1"/>
    <property type="molecule type" value="Genomic_DNA"/>
</dbReference>
<comment type="caution">
    <text evidence="1">The sequence shown here is derived from an EMBL/GenBank/DDBJ whole genome shotgun (WGS) entry which is preliminary data.</text>
</comment>
<accession>A0A7C3GCP3</accession>
<name>A0A7C3GCP3_9PROT</name>